<accession>A0A812NMC7</accession>
<evidence type="ECO:0000313" key="3">
    <source>
        <dbReference type="Proteomes" id="UP000604046"/>
    </source>
</evidence>
<organism evidence="2 3">
    <name type="scientific">Symbiodinium natans</name>
    <dbReference type="NCBI Taxonomy" id="878477"/>
    <lineage>
        <taxon>Eukaryota</taxon>
        <taxon>Sar</taxon>
        <taxon>Alveolata</taxon>
        <taxon>Dinophyceae</taxon>
        <taxon>Suessiales</taxon>
        <taxon>Symbiodiniaceae</taxon>
        <taxon>Symbiodinium</taxon>
    </lineage>
</organism>
<name>A0A812NMC7_9DINO</name>
<evidence type="ECO:0000256" key="1">
    <source>
        <dbReference type="SAM" id="MobiDB-lite"/>
    </source>
</evidence>
<feature type="region of interest" description="Disordered" evidence="1">
    <location>
        <begin position="84"/>
        <end position="110"/>
    </location>
</feature>
<dbReference type="AlphaFoldDB" id="A0A812NMC7"/>
<comment type="caution">
    <text evidence="2">The sequence shown here is derived from an EMBL/GenBank/DDBJ whole genome shotgun (WGS) entry which is preliminary data.</text>
</comment>
<protein>
    <submittedName>
        <fullName evidence="2">Uncharacterized protein</fullName>
    </submittedName>
</protein>
<reference evidence="2" key="1">
    <citation type="submission" date="2021-02" db="EMBL/GenBank/DDBJ databases">
        <authorList>
            <person name="Dougan E. K."/>
            <person name="Rhodes N."/>
            <person name="Thang M."/>
            <person name="Chan C."/>
        </authorList>
    </citation>
    <scope>NUCLEOTIDE SEQUENCE</scope>
</reference>
<proteinExistence type="predicted"/>
<keyword evidence="3" id="KW-1185">Reference proteome</keyword>
<dbReference type="EMBL" id="CAJNDS010002082">
    <property type="protein sequence ID" value="CAE7314476.1"/>
    <property type="molecule type" value="Genomic_DNA"/>
</dbReference>
<gene>
    <name evidence="2" type="ORF">SNAT2548_LOCUS16507</name>
</gene>
<dbReference type="Proteomes" id="UP000604046">
    <property type="component" value="Unassembled WGS sequence"/>
</dbReference>
<evidence type="ECO:0000313" key="2">
    <source>
        <dbReference type="EMBL" id="CAE7314476.1"/>
    </source>
</evidence>
<sequence length="365" mass="41124">MAPATFELGFPLRDSLQDPQIQFLMHTLQDVRRQLACEQKLCAGLKEELATARLHLTWVKHLRVGDLNQQALLKEDLARATEAVDARDQSSPTCKQIRNDVDTNDESLEQLRGPSGQVMTRPAQFQFEELPQELLPVLFGMFQVADMQSVRQLCCRTSRREDWEAYLLQDEMDRQAVVRGLFALAFPLRFPSLADEMTSACSRLSWLIAKANIFVVRNPALVLGLVQSLLSQALGGEALDQKAALYVLARLARQCDGLTSAVAEGLIEFLDIGMRDAESQVMLMAVVDACWKQLGELDARWFDKFASYATQAPRPIRLAIFRKLRAKAQAAEPRRYRTAVPALQEVQDVEAQELLSLLQTERPLL</sequence>